<dbReference type="RefSeq" id="WP_058022661.1">
    <property type="nucleotide sequence ID" value="NZ_CP013189.1"/>
</dbReference>
<reference evidence="1 2" key="1">
    <citation type="submission" date="2015-11" db="EMBL/GenBank/DDBJ databases">
        <authorList>
            <person name="Zhang Y."/>
            <person name="Guo Z."/>
        </authorList>
    </citation>
    <scope>NUCLEOTIDE SEQUENCE [LARGE SCALE GENOMIC DNA]</scope>
    <source>
        <strain evidence="1 2">KCTC 32221</strain>
    </source>
</reference>
<dbReference type="OrthoDB" id="7063883at2"/>
<gene>
    <name evidence="1" type="ORF">PS2015_2622</name>
</gene>
<dbReference type="Proteomes" id="UP000065641">
    <property type="component" value="Chromosome"/>
</dbReference>
<organism evidence="1 2">
    <name type="scientific">Pseudohongiella spirulinae</name>
    <dbReference type="NCBI Taxonomy" id="1249552"/>
    <lineage>
        <taxon>Bacteria</taxon>
        <taxon>Pseudomonadati</taxon>
        <taxon>Pseudomonadota</taxon>
        <taxon>Gammaproteobacteria</taxon>
        <taxon>Pseudomonadales</taxon>
        <taxon>Pseudohongiellaceae</taxon>
        <taxon>Pseudohongiella</taxon>
    </lineage>
</organism>
<dbReference type="EMBL" id="CP013189">
    <property type="protein sequence ID" value="ALO47254.1"/>
    <property type="molecule type" value="Genomic_DNA"/>
</dbReference>
<dbReference type="AlphaFoldDB" id="A0A0S2KG06"/>
<accession>A0A0S2KG06</accession>
<evidence type="ECO:0000313" key="1">
    <source>
        <dbReference type="EMBL" id="ALO47254.1"/>
    </source>
</evidence>
<sequence>MTNPAAKILILFSLAIDATHSLGAERPASEHVWHGEWQAEGMPFSLRVIPAGERFTVLPLEPASIEWQASNGVINGNTGTIDIEYQGVTAKVLVQLQDTVSAIVRPMSCQPDYHVICTLVRNQQARFIKRIPD</sequence>
<protein>
    <submittedName>
        <fullName evidence="1">Uncharacterized protein</fullName>
    </submittedName>
</protein>
<evidence type="ECO:0000313" key="2">
    <source>
        <dbReference type="Proteomes" id="UP000065641"/>
    </source>
</evidence>
<name>A0A0S2KG06_9GAMM</name>
<proteinExistence type="predicted"/>
<keyword evidence="2" id="KW-1185">Reference proteome</keyword>
<dbReference type="KEGG" id="pspi:PS2015_2622"/>